<accession>A0ACC0BPK0</accession>
<proteinExistence type="predicted"/>
<protein>
    <submittedName>
        <fullName evidence="1">Uncharacterized protein</fullName>
    </submittedName>
</protein>
<keyword evidence="2" id="KW-1185">Reference proteome</keyword>
<evidence type="ECO:0000313" key="2">
    <source>
        <dbReference type="Proteomes" id="UP001060085"/>
    </source>
</evidence>
<sequence>MKVMKSSSNSKQGGPSNRMVTLHQRLHNAINLGRSGDEKGQNWHCTDLEIQRLVVRSIDAFLDCISCETTQHLLVKESVDDIVGALRSILQFKSESILNMASSVAAKMVNVLPSSMLQSHVSHLVHVLSSLLCSQRSQVAISCAAALNIILSNLNTKQDKEVWEILKQGKAVSSLVKNVNSYSTEDQPIEFFQEMAFLLSKILWRWPPTRFCVWTDSKLLDVIDNLSLKPESSLKVAVLRLYSSLALCGYGAKRLLKHGNSMVQMMVDCMNSSYPCSVQMEAFKLAQFLTANEQGCRQVMKLCCEPLVNSILKQMNGRHLHYGKVSKDQAGLTLEVCRLALTTRWAGDHQNCFWKAGVCRALLSLLLNNFVRIDQSFKHLSLQEQINIVHKGLHANSFASLRPYIWDILGGLAANCAENFNPKMHGAEVQLNALLLCVCVTFVESIHVARLVCQDSINKTFESESASRAALMMVYSPSKYIASQTRFILSEVLKLNGKDEIEYLMNTLNAASCNNSFGVPGNLQMATSLVRLACYACLPFYGKRITDLEGIDTLLMFLRWWLSNPVHTKRLTLAPHLHNPFYERACCSPPIGDWDGEDMLLLFCLWALAELIKHARSPAGIFYCKMDFDECQLVRELKEICMNNYSPGSRWYAAYLLSHFGLYGFPSTFGERIGKAFMENELADLDLTLINQRALHVHKVILMVRCPSLLPPEQQLPREKTTDNTLLKQETETSVRSTAEVRLSAHVDNQSLLKVLEYVYFGYLQASEDLVKKLKVLVKHCGIQLLLHMLRRRNPRWGTPIPTIDLTSALGPAGHNSSDVLLESNTTQLLDWRCSICSASSPHFHVHKVLLWLSCDYFRAMFHSGMQESVSQNMKVPVTWHSLVKFVSWLYSNLLPEPGFGCKWVNLDIMEKINELHSYIELCWLAEFWLLEDFHEQCFRVVVSAIESDVHLSIKAIQLAANFSQWKLVEIAATYIAPSYNQLRNSGDLDQLDESFVEMVRAASVQLSQKGTNGSRVI</sequence>
<gene>
    <name evidence="1" type="ORF">M9H77_14951</name>
</gene>
<evidence type="ECO:0000313" key="1">
    <source>
        <dbReference type="EMBL" id="KAI5674587.1"/>
    </source>
</evidence>
<name>A0ACC0BPK0_CATRO</name>
<dbReference type="Proteomes" id="UP001060085">
    <property type="component" value="Linkage Group LG03"/>
</dbReference>
<reference evidence="2" key="1">
    <citation type="journal article" date="2023" name="Nat. Plants">
        <title>Single-cell RNA sequencing provides a high-resolution roadmap for understanding the multicellular compartmentation of specialized metabolism.</title>
        <authorList>
            <person name="Sun S."/>
            <person name="Shen X."/>
            <person name="Li Y."/>
            <person name="Li Y."/>
            <person name="Wang S."/>
            <person name="Li R."/>
            <person name="Zhang H."/>
            <person name="Shen G."/>
            <person name="Guo B."/>
            <person name="Wei J."/>
            <person name="Xu J."/>
            <person name="St-Pierre B."/>
            <person name="Chen S."/>
            <person name="Sun C."/>
        </authorList>
    </citation>
    <scope>NUCLEOTIDE SEQUENCE [LARGE SCALE GENOMIC DNA]</scope>
</reference>
<organism evidence="1 2">
    <name type="scientific">Catharanthus roseus</name>
    <name type="common">Madagascar periwinkle</name>
    <name type="synonym">Vinca rosea</name>
    <dbReference type="NCBI Taxonomy" id="4058"/>
    <lineage>
        <taxon>Eukaryota</taxon>
        <taxon>Viridiplantae</taxon>
        <taxon>Streptophyta</taxon>
        <taxon>Embryophyta</taxon>
        <taxon>Tracheophyta</taxon>
        <taxon>Spermatophyta</taxon>
        <taxon>Magnoliopsida</taxon>
        <taxon>eudicotyledons</taxon>
        <taxon>Gunneridae</taxon>
        <taxon>Pentapetalae</taxon>
        <taxon>asterids</taxon>
        <taxon>lamiids</taxon>
        <taxon>Gentianales</taxon>
        <taxon>Apocynaceae</taxon>
        <taxon>Rauvolfioideae</taxon>
        <taxon>Vinceae</taxon>
        <taxon>Catharanthinae</taxon>
        <taxon>Catharanthus</taxon>
    </lineage>
</organism>
<comment type="caution">
    <text evidence="1">The sequence shown here is derived from an EMBL/GenBank/DDBJ whole genome shotgun (WGS) entry which is preliminary data.</text>
</comment>
<dbReference type="EMBL" id="CM044703">
    <property type="protein sequence ID" value="KAI5674587.1"/>
    <property type="molecule type" value="Genomic_DNA"/>
</dbReference>